<evidence type="ECO:0000313" key="3">
    <source>
        <dbReference type="Proteomes" id="UP000192536"/>
    </source>
</evidence>
<dbReference type="InterPro" id="IPR002347">
    <property type="entry name" value="SDR_fam"/>
</dbReference>
<dbReference type="Pfam" id="PF13561">
    <property type="entry name" value="adh_short_C2"/>
    <property type="match status" value="1"/>
</dbReference>
<evidence type="ECO:0000313" key="2">
    <source>
        <dbReference type="EMBL" id="ORJ25697.1"/>
    </source>
</evidence>
<accession>A0A1X0WFY4</accession>
<dbReference type="InterPro" id="IPR050259">
    <property type="entry name" value="SDR"/>
</dbReference>
<comment type="caution">
    <text evidence="2">The sequence shown here is derived from an EMBL/GenBank/DDBJ whole genome shotgun (WGS) entry which is preliminary data.</text>
</comment>
<dbReference type="RefSeq" id="WP_017491837.1">
    <property type="nucleotide sequence ID" value="NZ_JBAUUI010000037.1"/>
</dbReference>
<dbReference type="FunFam" id="3.40.50.720:FF:000084">
    <property type="entry name" value="Short-chain dehydrogenase reductase"/>
    <property type="match status" value="1"/>
</dbReference>
<comment type="similarity">
    <text evidence="1">Belongs to the short-chain dehydrogenases/reductases (SDR) family.</text>
</comment>
<dbReference type="SUPFAM" id="SSF51735">
    <property type="entry name" value="NAD(P)-binding Rossmann-fold domains"/>
    <property type="match status" value="1"/>
</dbReference>
<organism evidence="2 3">
    <name type="scientific">Rouxiella badensis</name>
    <dbReference type="NCBI Taxonomy" id="1646377"/>
    <lineage>
        <taxon>Bacteria</taxon>
        <taxon>Pseudomonadati</taxon>
        <taxon>Pseudomonadota</taxon>
        <taxon>Gammaproteobacteria</taxon>
        <taxon>Enterobacterales</taxon>
        <taxon>Yersiniaceae</taxon>
        <taxon>Rouxiella</taxon>
    </lineage>
</organism>
<gene>
    <name evidence="2" type="ORF">BS640_09740</name>
</gene>
<proteinExistence type="inferred from homology"/>
<reference evidence="2 3" key="1">
    <citation type="journal article" date="2017" name="Int. J. Syst. Evol. Microbiol.">
        <title>Rouxiella badensis sp. nov. and Rouxiella silvae sp. nov. isolated from peat bog soil in Germany and emendation of the genus description.</title>
        <authorList>
            <person name="Le Fleche-Mateos A."/>
            <person name="Kugler J.H."/>
            <person name="Hansen S.H."/>
            <person name="Syldatk C."/>
            <person name="Hausmann R."/>
            <person name="Lomprez F."/>
            <person name="Vandenbogaert M."/>
            <person name="Manuguerra J.C."/>
            <person name="Grimont P.A."/>
        </authorList>
    </citation>
    <scope>NUCLEOTIDE SEQUENCE [LARGE SCALE GENOMIC DNA]</scope>
    <source>
        <strain evidence="2 3">DSM 100043</strain>
    </source>
</reference>
<dbReference type="Proteomes" id="UP000192536">
    <property type="component" value="Unassembled WGS sequence"/>
</dbReference>
<dbReference type="PANTHER" id="PTHR42879:SF6">
    <property type="entry name" value="NADPH-DEPENDENT REDUCTASE BACG"/>
    <property type="match status" value="1"/>
</dbReference>
<sequence>MDFGITGRVALVSGAGGGLGRAMALSLGAEGAAVAVCGRTEAALIETAEMIKAAGGRAKAFVMDLTQPEKFDQVLAGIHQYLGPIGILVNNSGGPPPTKASGVAPELWATQFSTMVSSLIQLTDKVLPDMRSLGWGRIITSTSSGIVTPIPNLGMSNTLRMALVGWSKTLASEVASEGITVNVILPGRIATKRLGQLDEARAGREGISVEEVASKSASTIPIGRYGEPEEYGAVAAFLASRQASYMTGSVIRVDGGMIPSV</sequence>
<dbReference type="PRINTS" id="PR00081">
    <property type="entry name" value="GDHRDH"/>
</dbReference>
<dbReference type="EMBL" id="MRWE01000013">
    <property type="protein sequence ID" value="ORJ25697.1"/>
    <property type="molecule type" value="Genomic_DNA"/>
</dbReference>
<dbReference type="CDD" id="cd05344">
    <property type="entry name" value="BKR_like_SDR_like"/>
    <property type="match status" value="1"/>
</dbReference>
<dbReference type="AlphaFoldDB" id="A0A1X0WFY4"/>
<dbReference type="STRING" id="1646377.BS640_09740"/>
<name>A0A1X0WFY4_9GAMM</name>
<dbReference type="InterPro" id="IPR036291">
    <property type="entry name" value="NAD(P)-bd_dom_sf"/>
</dbReference>
<dbReference type="Gene3D" id="3.40.50.720">
    <property type="entry name" value="NAD(P)-binding Rossmann-like Domain"/>
    <property type="match status" value="1"/>
</dbReference>
<keyword evidence="3" id="KW-1185">Reference proteome</keyword>
<protein>
    <submittedName>
        <fullName evidence="2">3-oxoacyl-ACP reductase</fullName>
    </submittedName>
</protein>
<dbReference type="PANTHER" id="PTHR42879">
    <property type="entry name" value="3-OXOACYL-(ACYL-CARRIER-PROTEIN) REDUCTASE"/>
    <property type="match status" value="1"/>
</dbReference>
<evidence type="ECO:0000256" key="1">
    <source>
        <dbReference type="ARBA" id="ARBA00006484"/>
    </source>
</evidence>